<protein>
    <submittedName>
        <fullName evidence="3">Uncharacterized protein</fullName>
    </submittedName>
</protein>
<gene>
    <name evidence="3" type="ORF">SDC9_54128</name>
</gene>
<comment type="caution">
    <text evidence="3">The sequence shown here is derived from an EMBL/GenBank/DDBJ whole genome shotgun (WGS) entry which is preliminary data.</text>
</comment>
<proteinExistence type="predicted"/>
<keyword evidence="2" id="KW-0472">Membrane</keyword>
<feature type="transmembrane region" description="Helical" evidence="2">
    <location>
        <begin position="65"/>
        <end position="84"/>
    </location>
</feature>
<name>A0A644WVL5_9ZZZZ</name>
<evidence type="ECO:0000313" key="3">
    <source>
        <dbReference type="EMBL" id="MPM07819.1"/>
    </source>
</evidence>
<organism evidence="3">
    <name type="scientific">bioreactor metagenome</name>
    <dbReference type="NCBI Taxonomy" id="1076179"/>
    <lineage>
        <taxon>unclassified sequences</taxon>
        <taxon>metagenomes</taxon>
        <taxon>ecological metagenomes</taxon>
    </lineage>
</organism>
<feature type="transmembrane region" description="Helical" evidence="2">
    <location>
        <begin position="26"/>
        <end position="45"/>
    </location>
</feature>
<sequence length="89" mass="10478">MKKQQNKKKGNSIAKKKKLSSKAKKWIIVTSIAVGVILGVLLWYFVTRCGNPHCFFHNWPLKEVLFFGIFFALMPFAFFNEDLYKKYKQ</sequence>
<keyword evidence="2" id="KW-1133">Transmembrane helix</keyword>
<dbReference type="EMBL" id="VSSQ01001379">
    <property type="protein sequence ID" value="MPM07819.1"/>
    <property type="molecule type" value="Genomic_DNA"/>
</dbReference>
<feature type="region of interest" description="Disordered" evidence="1">
    <location>
        <begin position="1"/>
        <end position="21"/>
    </location>
</feature>
<evidence type="ECO:0000256" key="2">
    <source>
        <dbReference type="SAM" id="Phobius"/>
    </source>
</evidence>
<evidence type="ECO:0000256" key="1">
    <source>
        <dbReference type="SAM" id="MobiDB-lite"/>
    </source>
</evidence>
<reference evidence="3" key="1">
    <citation type="submission" date="2019-08" db="EMBL/GenBank/DDBJ databases">
        <authorList>
            <person name="Kucharzyk K."/>
            <person name="Murdoch R.W."/>
            <person name="Higgins S."/>
            <person name="Loffler F."/>
        </authorList>
    </citation>
    <scope>NUCLEOTIDE SEQUENCE</scope>
</reference>
<accession>A0A644WVL5</accession>
<keyword evidence="2" id="KW-0812">Transmembrane</keyword>
<dbReference type="AlphaFoldDB" id="A0A644WVL5"/>